<dbReference type="InterPro" id="IPR053092">
    <property type="entry name" value="Mitochondrial_unc_protein"/>
</dbReference>
<dbReference type="OrthoDB" id="6604875at2759"/>
<proteinExistence type="predicted"/>
<dbReference type="InterPro" id="IPR028036">
    <property type="entry name" value="DMAC1-like_dom"/>
</dbReference>
<sequence>MASSSTPRIEALSRPEPLKEVLAQDKFEDCLPCRITGAAAFMGLGVYSYFSGHSQLRAQQAKILQSKSLFGLKSRQAGITGIALTLAGMGFWRLVN</sequence>
<name>A0A2J6T1M1_9HELO</name>
<dbReference type="Pfam" id="PF15055">
    <property type="entry name" value="DMAC1_Dmo2"/>
    <property type="match status" value="1"/>
</dbReference>
<organism evidence="2 3">
    <name type="scientific">Hyaloscypha bicolor E</name>
    <dbReference type="NCBI Taxonomy" id="1095630"/>
    <lineage>
        <taxon>Eukaryota</taxon>
        <taxon>Fungi</taxon>
        <taxon>Dikarya</taxon>
        <taxon>Ascomycota</taxon>
        <taxon>Pezizomycotina</taxon>
        <taxon>Leotiomycetes</taxon>
        <taxon>Helotiales</taxon>
        <taxon>Hyaloscyphaceae</taxon>
        <taxon>Hyaloscypha</taxon>
        <taxon>Hyaloscypha bicolor</taxon>
    </lineage>
</organism>
<feature type="domain" description="Distal membrane-arm assembly complex protein 1-like" evidence="1">
    <location>
        <begin position="29"/>
        <end position="61"/>
    </location>
</feature>
<evidence type="ECO:0000313" key="3">
    <source>
        <dbReference type="Proteomes" id="UP000235371"/>
    </source>
</evidence>
<protein>
    <recommendedName>
        <fullName evidence="1">Distal membrane-arm assembly complex protein 1-like domain-containing protein</fullName>
    </recommendedName>
</protein>
<dbReference type="EMBL" id="KZ613847">
    <property type="protein sequence ID" value="PMD56916.1"/>
    <property type="molecule type" value="Genomic_DNA"/>
</dbReference>
<evidence type="ECO:0000313" key="2">
    <source>
        <dbReference type="EMBL" id="PMD56916.1"/>
    </source>
</evidence>
<dbReference type="RefSeq" id="XP_024733820.1">
    <property type="nucleotide sequence ID" value="XM_024884989.1"/>
</dbReference>
<accession>A0A2J6T1M1</accession>
<gene>
    <name evidence="2" type="ORF">K444DRAFT_644644</name>
</gene>
<evidence type="ECO:0000259" key="1">
    <source>
        <dbReference type="Pfam" id="PF15055"/>
    </source>
</evidence>
<dbReference type="GeneID" id="36593066"/>
<dbReference type="Proteomes" id="UP000235371">
    <property type="component" value="Unassembled WGS sequence"/>
</dbReference>
<dbReference type="PANTHER" id="PTHR28048">
    <property type="entry name" value="ACR195WP"/>
    <property type="match status" value="1"/>
</dbReference>
<reference evidence="2 3" key="1">
    <citation type="submission" date="2016-04" db="EMBL/GenBank/DDBJ databases">
        <title>A degradative enzymes factory behind the ericoid mycorrhizal symbiosis.</title>
        <authorList>
            <consortium name="DOE Joint Genome Institute"/>
            <person name="Martino E."/>
            <person name="Morin E."/>
            <person name="Grelet G."/>
            <person name="Kuo A."/>
            <person name="Kohler A."/>
            <person name="Daghino S."/>
            <person name="Barry K."/>
            <person name="Choi C."/>
            <person name="Cichocki N."/>
            <person name="Clum A."/>
            <person name="Copeland A."/>
            <person name="Hainaut M."/>
            <person name="Haridas S."/>
            <person name="Labutti K."/>
            <person name="Lindquist E."/>
            <person name="Lipzen A."/>
            <person name="Khouja H.-R."/>
            <person name="Murat C."/>
            <person name="Ohm R."/>
            <person name="Olson A."/>
            <person name="Spatafora J."/>
            <person name="Veneault-Fourrey C."/>
            <person name="Henrissat B."/>
            <person name="Grigoriev I."/>
            <person name="Martin F."/>
            <person name="Perotto S."/>
        </authorList>
    </citation>
    <scope>NUCLEOTIDE SEQUENCE [LARGE SCALE GENOMIC DNA]</scope>
    <source>
        <strain evidence="2 3">E</strain>
    </source>
</reference>
<keyword evidence="3" id="KW-1185">Reference proteome</keyword>
<dbReference type="PANTHER" id="PTHR28048:SF1">
    <property type="entry name" value="ACR195WP"/>
    <property type="match status" value="1"/>
</dbReference>
<dbReference type="AlphaFoldDB" id="A0A2J6T1M1"/>
<dbReference type="InParanoid" id="A0A2J6T1M1"/>